<comment type="caution">
    <text evidence="1">The sequence shown here is derived from an EMBL/GenBank/DDBJ whole genome shotgun (WGS) entry which is preliminary data.</text>
</comment>
<reference evidence="1 2" key="1">
    <citation type="submission" date="2018-06" db="EMBL/GenBank/DDBJ databases">
        <title>Genomic Encyclopedia of Archaeal and Bacterial Type Strains, Phase II (KMG-II): from individual species to whole genera.</title>
        <authorList>
            <person name="Goeker M."/>
        </authorList>
    </citation>
    <scope>NUCLEOTIDE SEQUENCE [LARGE SCALE GENOMIC DNA]</scope>
    <source>
        <strain evidence="1 2">DSM 27372</strain>
    </source>
</reference>
<dbReference type="AlphaFoldDB" id="A0A318UE17"/>
<dbReference type="Proteomes" id="UP000248198">
    <property type="component" value="Unassembled WGS sequence"/>
</dbReference>
<dbReference type="RefSeq" id="WP_170123289.1">
    <property type="nucleotide sequence ID" value="NZ_QKLU01000003.1"/>
</dbReference>
<accession>A0A318UE17</accession>
<evidence type="ECO:0000313" key="2">
    <source>
        <dbReference type="Proteomes" id="UP000248198"/>
    </source>
</evidence>
<dbReference type="EMBL" id="QKLU01000003">
    <property type="protein sequence ID" value="PYF74634.1"/>
    <property type="molecule type" value="Genomic_DNA"/>
</dbReference>
<keyword evidence="2" id="KW-1185">Reference proteome</keyword>
<protein>
    <submittedName>
        <fullName evidence="1">Uncharacterized protein</fullName>
    </submittedName>
</protein>
<evidence type="ECO:0000313" key="1">
    <source>
        <dbReference type="EMBL" id="PYF74634.1"/>
    </source>
</evidence>
<organism evidence="1 2">
    <name type="scientific">Pedobacter nutrimenti</name>
    <dbReference type="NCBI Taxonomy" id="1241337"/>
    <lineage>
        <taxon>Bacteria</taxon>
        <taxon>Pseudomonadati</taxon>
        <taxon>Bacteroidota</taxon>
        <taxon>Sphingobacteriia</taxon>
        <taxon>Sphingobacteriales</taxon>
        <taxon>Sphingobacteriaceae</taxon>
        <taxon>Pedobacter</taxon>
    </lineage>
</organism>
<proteinExistence type="predicted"/>
<gene>
    <name evidence="1" type="ORF">B0O44_10379</name>
</gene>
<sequence length="55" mass="6009">MKIELKNIKYFDALSEETTLFNANLYIDGKKAGIVKNDGRGGSTFHMGTTAKGVN</sequence>
<name>A0A318UE17_9SPHI</name>